<dbReference type="Proteomes" id="UP000183832">
    <property type="component" value="Unassembled WGS sequence"/>
</dbReference>
<name>A0A1J1J488_9DIPT</name>
<dbReference type="EMBL" id="CVRI01000065">
    <property type="protein sequence ID" value="CRL05681.1"/>
    <property type="molecule type" value="Genomic_DNA"/>
</dbReference>
<feature type="region of interest" description="Disordered" evidence="1">
    <location>
        <begin position="162"/>
        <end position="182"/>
    </location>
</feature>
<feature type="compositionally biased region" description="Basic and acidic residues" evidence="1">
    <location>
        <begin position="162"/>
        <end position="172"/>
    </location>
</feature>
<evidence type="ECO:0000313" key="3">
    <source>
        <dbReference type="Proteomes" id="UP000183832"/>
    </source>
</evidence>
<proteinExistence type="predicted"/>
<gene>
    <name evidence="2" type="ORF">CLUMA_CG018713</name>
</gene>
<organism evidence="2 3">
    <name type="scientific">Clunio marinus</name>
    <dbReference type="NCBI Taxonomy" id="568069"/>
    <lineage>
        <taxon>Eukaryota</taxon>
        <taxon>Metazoa</taxon>
        <taxon>Ecdysozoa</taxon>
        <taxon>Arthropoda</taxon>
        <taxon>Hexapoda</taxon>
        <taxon>Insecta</taxon>
        <taxon>Pterygota</taxon>
        <taxon>Neoptera</taxon>
        <taxon>Endopterygota</taxon>
        <taxon>Diptera</taxon>
        <taxon>Nematocera</taxon>
        <taxon>Chironomoidea</taxon>
        <taxon>Chironomidae</taxon>
        <taxon>Clunio</taxon>
    </lineage>
</organism>
<evidence type="ECO:0000313" key="2">
    <source>
        <dbReference type="EMBL" id="CRL05681.1"/>
    </source>
</evidence>
<feature type="compositionally biased region" description="Basic residues" evidence="1">
    <location>
        <begin position="173"/>
        <end position="182"/>
    </location>
</feature>
<protein>
    <submittedName>
        <fullName evidence="2">CLUMA_CG018713, isoform A</fullName>
    </submittedName>
</protein>
<dbReference type="AlphaFoldDB" id="A0A1J1J488"/>
<reference evidence="2 3" key="1">
    <citation type="submission" date="2015-04" db="EMBL/GenBank/DDBJ databases">
        <authorList>
            <person name="Syromyatnikov M.Y."/>
            <person name="Popov V.N."/>
        </authorList>
    </citation>
    <scope>NUCLEOTIDE SEQUENCE [LARGE SCALE GENOMIC DNA]</scope>
</reference>
<keyword evidence="3" id="KW-1185">Reference proteome</keyword>
<evidence type="ECO:0000256" key="1">
    <source>
        <dbReference type="SAM" id="MobiDB-lite"/>
    </source>
</evidence>
<sequence>MEFSNALKTKGNAQGCQAIKKYSSSSYDERIKWSQTKVSGMSSKTKGEMCGIAATTMGEIMDANDVIKHCIGNKLNSLLQFMGLMGLNERSNSDVKHLMPSVQHASVVVIVHKAFECGNEFIGGISFITLLLHMKRKVFDNLLVVDTITAVLSILHEVEKRDENGNGNEKEHKSSHHIMQHK</sequence>
<accession>A0A1J1J488</accession>